<dbReference type="GO" id="GO:0005829">
    <property type="term" value="C:cytosol"/>
    <property type="evidence" value="ECO:0007669"/>
    <property type="project" value="TreeGrafter"/>
</dbReference>
<accession>E5AP71</accession>
<feature type="binding site" evidence="9">
    <location>
        <position position="146"/>
    </location>
    <ligand>
        <name>L-glutamine</name>
        <dbReference type="ChEBI" id="CHEBI:58359"/>
    </ligand>
</feature>
<dbReference type="PANTHER" id="PTHR43097:SF5">
    <property type="entry name" value="GLUTAMATE--TRNA LIGASE"/>
    <property type="match status" value="1"/>
</dbReference>
<keyword evidence="5 9" id="KW-0067">ATP-binding</keyword>
<feature type="short sequence motif" description="'KMSKS' region" evidence="9">
    <location>
        <begin position="356"/>
        <end position="360"/>
    </location>
</feature>
<dbReference type="SUPFAM" id="SSF50715">
    <property type="entry name" value="Ribosomal protein L25-like"/>
    <property type="match status" value="1"/>
</dbReference>
<keyword evidence="6 9" id="KW-0648">Protein biosynthesis</keyword>
<dbReference type="AlphaFoldDB" id="E5AP71"/>
<feature type="binding site" evidence="9">
    <location>
        <begin position="120"/>
        <end position="126"/>
    </location>
    <ligand>
        <name>ATP</name>
        <dbReference type="ChEBI" id="CHEBI:30616"/>
    </ligand>
</feature>
<evidence type="ECO:0000256" key="2">
    <source>
        <dbReference type="ARBA" id="ARBA00022490"/>
    </source>
</evidence>
<comment type="subcellular location">
    <subcellularLocation>
        <location evidence="9">Cytoplasm</location>
    </subcellularLocation>
</comment>
<evidence type="ECO:0000313" key="16">
    <source>
        <dbReference type="Proteomes" id="UP000007437"/>
    </source>
</evidence>
<comment type="similarity">
    <text evidence="1 9 10">Belongs to the class-I aminoacyl-tRNA synthetase family.</text>
</comment>
<protein>
    <recommendedName>
        <fullName evidence="9">Glutamine--tRNA ligase</fullName>
        <ecNumber evidence="9">6.1.1.18</ecNumber>
    </recommendedName>
    <alternativeName>
        <fullName evidence="9">Glutaminyl-tRNA synthetase</fullName>
        <shortName evidence="9">GlnRS</shortName>
    </alternativeName>
</protein>
<dbReference type="CDD" id="cd00807">
    <property type="entry name" value="GlnRS_core"/>
    <property type="match status" value="1"/>
</dbReference>
<dbReference type="InterPro" id="IPR049437">
    <property type="entry name" value="tRNA-synt_1c_C2"/>
</dbReference>
<dbReference type="Proteomes" id="UP000007437">
    <property type="component" value="Chromosome"/>
</dbReference>
<keyword evidence="2 9" id="KW-0963">Cytoplasm</keyword>
<evidence type="ECO:0000256" key="8">
    <source>
        <dbReference type="ARBA" id="ARBA00048270"/>
    </source>
</evidence>
<dbReference type="InterPro" id="IPR014729">
    <property type="entry name" value="Rossmann-like_a/b/a_fold"/>
</dbReference>
<dbReference type="STRING" id="882378.RBRH_01072"/>
<dbReference type="RefSeq" id="WP_013434637.1">
    <property type="nucleotide sequence ID" value="NC_014722.1"/>
</dbReference>
<dbReference type="InterPro" id="IPR020058">
    <property type="entry name" value="Glu/Gln-tRNA-synth_Ib_cat-dom"/>
</dbReference>
<evidence type="ECO:0000256" key="10">
    <source>
        <dbReference type="RuleBase" id="RU363037"/>
    </source>
</evidence>
<feature type="region of interest" description="Disordered" evidence="11">
    <location>
        <begin position="1"/>
        <end position="22"/>
    </location>
</feature>
<evidence type="ECO:0000259" key="12">
    <source>
        <dbReference type="Pfam" id="PF00749"/>
    </source>
</evidence>
<keyword evidence="7 9" id="KW-0030">Aminoacyl-tRNA synthetase</keyword>
<feature type="binding site" evidence="9">
    <location>
        <begin position="114"/>
        <end position="116"/>
    </location>
    <ligand>
        <name>ATP</name>
        <dbReference type="ChEBI" id="CHEBI:30616"/>
    </ligand>
</feature>
<dbReference type="Pfam" id="PF00749">
    <property type="entry name" value="tRNA-synt_1c"/>
    <property type="match status" value="1"/>
</dbReference>
<dbReference type="PANTHER" id="PTHR43097">
    <property type="entry name" value="GLUTAMINE-TRNA LIGASE"/>
    <property type="match status" value="1"/>
</dbReference>
<keyword evidence="4 9" id="KW-0547">Nucleotide-binding</keyword>
<name>E5AP71_MYCRK</name>
<dbReference type="HAMAP" id="MF_00126">
    <property type="entry name" value="Gln_tRNA_synth"/>
    <property type="match status" value="1"/>
</dbReference>
<sequence length="644" mass="72990">MLRSQPRQQIAPHSPRHAVTSGKMQCHEYCPARARAGPPCPLMNIERNDARSGAKPGQHPAASAGVPPAGGGSGAPTNASAEPATASNFIRNIIDDDNRSGKWGQRVETRFPPEPNGYLHIGHAKSICVNFGIARDYGGVCHLRFDDTNPEKEDVEYVNSIIDAVRWLGFDWQKDGREHLYFASDYYDKLYAFAELLIQRGKAYVDSQSAEQMRATRGTLTEPGTPSPYRDRTPEENLALFRRMKAGEFAEGTHVLRAKIDMASPNINMRDPVIYRIRFAHHYRTGDAWCVYPMYDYTHCICDALENITHSLCTLEFEDHRPLYDWFLAELADAGIFTRPLPQQIEFSRLNLTYVITSKRKLLQLVEGKHVDGWDDPRMPTIVGLRRRGFTPGSIRLMCERTGLTKINSWIDFGLLEAALREDLDEKAPRAIAVLDPLKLIVDNYPQDSEETCSAPVHPHHPERGTRTFPFSRELWIEREDFNENPPKGYFRLFPGNRVRLRYGFVVECTGADKDEHGNIVAVHCNYFSDSKSGTEGSNHYKVKGNIHWVSAAHAYRAEVRLYDRLFKEPQPDAGGRDFLEALNPDAKRVVTAYLEPGAQQFLPEDRAQFERHGYFVADRVDSVPGQPVFNRIVSLRDSWGKSA</sequence>
<proteinExistence type="inferred from homology"/>
<dbReference type="InterPro" id="IPR020056">
    <property type="entry name" value="Rbsml_bL25/Gln-tRNA_synth_N"/>
</dbReference>
<evidence type="ECO:0000256" key="1">
    <source>
        <dbReference type="ARBA" id="ARBA00005594"/>
    </source>
</evidence>
<evidence type="ECO:0000259" key="13">
    <source>
        <dbReference type="Pfam" id="PF03950"/>
    </source>
</evidence>
<feature type="short sequence motif" description="'HIGH' region" evidence="9">
    <location>
        <begin position="113"/>
        <end position="123"/>
    </location>
</feature>
<feature type="domain" description="Glutamyl/glutaminyl-tRNA synthetase class Ib anti-codon binding" evidence="13">
    <location>
        <begin position="428"/>
        <end position="527"/>
    </location>
</feature>
<dbReference type="eggNOG" id="COG0008">
    <property type="taxonomic scope" value="Bacteria"/>
</dbReference>
<dbReference type="InterPro" id="IPR022861">
    <property type="entry name" value="Gln_tRNA_ligase_bac"/>
</dbReference>
<dbReference type="EMBL" id="FR687359">
    <property type="protein sequence ID" value="CBW74403.1"/>
    <property type="molecule type" value="Genomic_DNA"/>
</dbReference>
<comment type="catalytic activity">
    <reaction evidence="8 9">
        <text>tRNA(Gln) + L-glutamine + ATP = L-glutaminyl-tRNA(Gln) + AMP + diphosphate</text>
        <dbReference type="Rhea" id="RHEA:20121"/>
        <dbReference type="Rhea" id="RHEA-COMP:9662"/>
        <dbReference type="Rhea" id="RHEA-COMP:9681"/>
        <dbReference type="ChEBI" id="CHEBI:30616"/>
        <dbReference type="ChEBI" id="CHEBI:33019"/>
        <dbReference type="ChEBI" id="CHEBI:58359"/>
        <dbReference type="ChEBI" id="CHEBI:78442"/>
        <dbReference type="ChEBI" id="CHEBI:78521"/>
        <dbReference type="ChEBI" id="CHEBI:456215"/>
        <dbReference type="EC" id="6.1.1.18"/>
    </reaction>
</comment>
<evidence type="ECO:0000256" key="9">
    <source>
        <dbReference type="HAMAP-Rule" id="MF_00126"/>
    </source>
</evidence>
<dbReference type="NCBIfam" id="TIGR00440">
    <property type="entry name" value="glnS"/>
    <property type="match status" value="1"/>
</dbReference>
<feature type="domain" description="Glutamyl/glutaminyl-tRNA synthetase class Ib catalytic" evidence="12">
    <location>
        <begin position="107"/>
        <end position="423"/>
    </location>
</feature>
<dbReference type="Gene3D" id="2.40.240.10">
    <property type="entry name" value="Ribosomal Protein L25, Chain P"/>
    <property type="match status" value="2"/>
</dbReference>
<dbReference type="PROSITE" id="PS00178">
    <property type="entry name" value="AA_TRNA_LIGASE_I"/>
    <property type="match status" value="1"/>
</dbReference>
<evidence type="ECO:0000256" key="7">
    <source>
        <dbReference type="ARBA" id="ARBA00023146"/>
    </source>
</evidence>
<gene>
    <name evidence="9" type="primary">glnS</name>
    <name evidence="15" type="ordered locus">RBRH_01072</name>
</gene>
<dbReference type="GO" id="GO:0006424">
    <property type="term" value="P:glutamyl-tRNA aminoacylation"/>
    <property type="evidence" value="ECO:0007669"/>
    <property type="project" value="UniProtKB-UniRule"/>
</dbReference>
<dbReference type="HOGENOM" id="CLU_001882_2_3_4"/>
<dbReference type="InterPro" id="IPR000924">
    <property type="entry name" value="Glu/Gln-tRNA-synth"/>
</dbReference>
<evidence type="ECO:0000259" key="14">
    <source>
        <dbReference type="Pfam" id="PF20974"/>
    </source>
</evidence>
<dbReference type="GO" id="GO:0004819">
    <property type="term" value="F:glutamine-tRNA ligase activity"/>
    <property type="evidence" value="ECO:0007669"/>
    <property type="project" value="UniProtKB-UniRule"/>
</dbReference>
<dbReference type="InterPro" id="IPR004514">
    <property type="entry name" value="Gln-tRNA-synth"/>
</dbReference>
<organism evidence="15 16">
    <name type="scientific">Mycetohabitans rhizoxinica (strain DSM 19002 / CIP 109453 / HKI 454)</name>
    <name type="common">Paraburkholderia rhizoxinica</name>
    <dbReference type="NCBI Taxonomy" id="882378"/>
    <lineage>
        <taxon>Bacteria</taxon>
        <taxon>Pseudomonadati</taxon>
        <taxon>Pseudomonadota</taxon>
        <taxon>Betaproteobacteria</taxon>
        <taxon>Burkholderiales</taxon>
        <taxon>Burkholderiaceae</taxon>
        <taxon>Mycetohabitans</taxon>
    </lineage>
</organism>
<evidence type="ECO:0000256" key="11">
    <source>
        <dbReference type="SAM" id="MobiDB-lite"/>
    </source>
</evidence>
<dbReference type="InterPro" id="IPR001412">
    <property type="entry name" value="aa-tRNA-synth_I_CS"/>
</dbReference>
<dbReference type="SUPFAM" id="SSF52374">
    <property type="entry name" value="Nucleotidylyl transferase"/>
    <property type="match status" value="1"/>
</dbReference>
<dbReference type="InterPro" id="IPR050132">
    <property type="entry name" value="Gln/Glu-tRNA_Ligase"/>
</dbReference>
<reference evidence="15 16" key="1">
    <citation type="journal article" date="2011" name="J. Bacteriol.">
        <title>Complete genome sequence of Burkholderia rhizoxinica, an endosymbiont of Rhizopus microsporus.</title>
        <authorList>
            <person name="Lackner G."/>
            <person name="Moebius N."/>
            <person name="Partida-Martinez L."/>
            <person name="Hertweck C."/>
        </authorList>
    </citation>
    <scope>NUCLEOTIDE SEQUENCE [LARGE SCALE GENOMIC DNA]</scope>
    <source>
        <strain evidence="16">DSM 19002 / CIP 109453 / HKI 454</strain>
    </source>
</reference>
<evidence type="ECO:0000313" key="15">
    <source>
        <dbReference type="EMBL" id="CBW74403.1"/>
    </source>
</evidence>
<feature type="binding site" evidence="9">
    <location>
        <position position="314"/>
    </location>
    <ligand>
        <name>ATP</name>
        <dbReference type="ChEBI" id="CHEBI:30616"/>
    </ligand>
</feature>
<feature type="domain" description="tRNA synthetases class I (E and Q) anti-codon binding" evidence="14">
    <location>
        <begin position="547"/>
        <end position="619"/>
    </location>
</feature>
<dbReference type="FunFam" id="3.40.50.620:FF:000037">
    <property type="entry name" value="Glutamine--tRNA ligase cytoplasmic"/>
    <property type="match status" value="1"/>
</dbReference>
<feature type="binding site" evidence="9">
    <location>
        <begin position="349"/>
        <end position="350"/>
    </location>
    <ligand>
        <name>ATP</name>
        <dbReference type="ChEBI" id="CHEBI:30616"/>
    </ligand>
</feature>
<feature type="region of interest" description="Disordered" evidence="11">
    <location>
        <begin position="37"/>
        <end position="85"/>
    </location>
</feature>
<feature type="binding site" evidence="9">
    <location>
        <position position="295"/>
    </location>
    <ligand>
        <name>L-glutamine</name>
        <dbReference type="ChEBI" id="CHEBI:58359"/>
    </ligand>
</feature>
<dbReference type="Pfam" id="PF03950">
    <property type="entry name" value="tRNA-synt_1c_C"/>
    <property type="match status" value="1"/>
</dbReference>
<dbReference type="Gene3D" id="3.40.50.620">
    <property type="entry name" value="HUPs"/>
    <property type="match status" value="1"/>
</dbReference>
<evidence type="ECO:0000256" key="5">
    <source>
        <dbReference type="ARBA" id="ARBA00022840"/>
    </source>
</evidence>
<dbReference type="EC" id="6.1.1.18" evidence="9"/>
<dbReference type="InterPro" id="IPR011035">
    <property type="entry name" value="Ribosomal_bL25/Gln-tRNA_synth"/>
</dbReference>
<dbReference type="PRINTS" id="PR00987">
    <property type="entry name" value="TRNASYNTHGLU"/>
</dbReference>
<evidence type="ECO:0000256" key="6">
    <source>
        <dbReference type="ARBA" id="ARBA00022917"/>
    </source>
</evidence>
<dbReference type="GO" id="GO:0006425">
    <property type="term" value="P:glutaminyl-tRNA aminoacylation"/>
    <property type="evidence" value="ECO:0007669"/>
    <property type="project" value="UniProtKB-UniRule"/>
</dbReference>
<dbReference type="NCBIfam" id="NF011291">
    <property type="entry name" value="PRK14703.1"/>
    <property type="match status" value="1"/>
</dbReference>
<dbReference type="Pfam" id="PF20974">
    <property type="entry name" value="tRNA-synt_1c_C2"/>
    <property type="match status" value="1"/>
</dbReference>
<dbReference type="KEGG" id="brh:RBRH_01072"/>
<evidence type="ECO:0000256" key="4">
    <source>
        <dbReference type="ARBA" id="ARBA00022741"/>
    </source>
</evidence>
<dbReference type="InterPro" id="IPR020059">
    <property type="entry name" value="Glu/Gln-tRNA-synth_Ib_codon-bd"/>
</dbReference>
<keyword evidence="3 9" id="KW-0436">Ligase</keyword>
<comment type="caution">
    <text evidence="9">Lacks conserved residue(s) required for the propagation of feature annotation.</text>
</comment>
<comment type="subunit">
    <text evidence="9">Monomer.</text>
</comment>
<evidence type="ECO:0000256" key="3">
    <source>
        <dbReference type="ARBA" id="ARBA00022598"/>
    </source>
</evidence>
<dbReference type="GO" id="GO:0005524">
    <property type="term" value="F:ATP binding"/>
    <property type="evidence" value="ECO:0007669"/>
    <property type="project" value="UniProtKB-UniRule"/>
</dbReference>